<proteinExistence type="predicted"/>
<sequence>MAMAKQHEQDIILPVAADVAQSVTSFALDIGTSLAKVVYRSKKDYKDGKPTFKQGDPKVGRLRLGLLQRLQPEALIQFVRDNVDRPAVGASPTYIPATGYGSSIYRRQLEQSLNIKLAGFRIPTSHVFFFLRSFVRTF</sequence>
<comment type="caution">
    <text evidence="2">The sequence shown here is derived from an EMBL/GenBank/DDBJ whole genome shotgun (WGS) entry which is preliminary data.</text>
</comment>
<organism evidence="2 3">
    <name type="scientific">Ridgeia piscesae</name>
    <name type="common">Tubeworm</name>
    <dbReference type="NCBI Taxonomy" id="27915"/>
    <lineage>
        <taxon>Eukaryota</taxon>
        <taxon>Metazoa</taxon>
        <taxon>Spiralia</taxon>
        <taxon>Lophotrochozoa</taxon>
        <taxon>Annelida</taxon>
        <taxon>Polychaeta</taxon>
        <taxon>Sedentaria</taxon>
        <taxon>Canalipalpata</taxon>
        <taxon>Sabellida</taxon>
        <taxon>Siboglinidae</taxon>
        <taxon>Ridgeia</taxon>
    </lineage>
</organism>
<keyword evidence="3" id="KW-1185">Reference proteome</keyword>
<dbReference type="SUPFAM" id="SSF53067">
    <property type="entry name" value="Actin-like ATPase domain"/>
    <property type="match status" value="1"/>
</dbReference>
<dbReference type="InterPro" id="IPR043129">
    <property type="entry name" value="ATPase_NBD"/>
</dbReference>
<evidence type="ECO:0000313" key="2">
    <source>
        <dbReference type="EMBL" id="KAK2179637.1"/>
    </source>
</evidence>
<dbReference type="EMBL" id="JAODUO010000479">
    <property type="protein sequence ID" value="KAK2179637.1"/>
    <property type="molecule type" value="Genomic_DNA"/>
</dbReference>
<dbReference type="Gene3D" id="3.30.420.510">
    <property type="match status" value="1"/>
</dbReference>
<evidence type="ECO:0000313" key="1">
    <source>
        <dbReference type="EMBL" id="KAK2138660.1"/>
    </source>
</evidence>
<dbReference type="Proteomes" id="UP001209878">
    <property type="component" value="Unassembled WGS sequence"/>
</dbReference>
<protein>
    <submittedName>
        <fullName evidence="2">Uncharacterized protein</fullName>
    </submittedName>
</protein>
<dbReference type="EMBL" id="JAODUO010007356">
    <property type="protein sequence ID" value="KAK2138660.1"/>
    <property type="molecule type" value="Genomic_DNA"/>
</dbReference>
<dbReference type="AlphaFoldDB" id="A0AAD9KXY7"/>
<gene>
    <name evidence="2" type="ORF">NP493_478g00010</name>
    <name evidence="1" type="ORF">NP493_7365g00000</name>
</gene>
<accession>A0AAD9KXY7</accession>
<reference evidence="2" key="1">
    <citation type="journal article" date="2023" name="Mol. Biol. Evol.">
        <title>Third-Generation Sequencing Reveals the Adaptive Role of the Epigenome in Three Deep-Sea Polychaetes.</title>
        <authorList>
            <person name="Perez M."/>
            <person name="Aroh O."/>
            <person name="Sun Y."/>
            <person name="Lan Y."/>
            <person name="Juniper S.K."/>
            <person name="Young C.R."/>
            <person name="Angers B."/>
            <person name="Qian P.Y."/>
        </authorList>
    </citation>
    <scope>NUCLEOTIDE SEQUENCE</scope>
    <source>
        <strain evidence="2">R07B-5</strain>
    </source>
</reference>
<name>A0AAD9KXY7_RIDPI</name>
<evidence type="ECO:0000313" key="3">
    <source>
        <dbReference type="Proteomes" id="UP001209878"/>
    </source>
</evidence>